<dbReference type="KEGG" id="pmrn:116957645"/>
<keyword evidence="2" id="KW-0812">Transmembrane</keyword>
<dbReference type="RefSeq" id="XP_032835805.1">
    <property type="nucleotide sequence ID" value="XM_032979914.1"/>
</dbReference>
<dbReference type="InterPro" id="IPR013106">
    <property type="entry name" value="Ig_V-set"/>
</dbReference>
<feature type="signal peptide" evidence="9">
    <location>
        <begin position="1"/>
        <end position="20"/>
    </location>
</feature>
<dbReference type="InterPro" id="IPR036179">
    <property type="entry name" value="Ig-like_dom_sf"/>
</dbReference>
<dbReference type="InterPro" id="IPR000920">
    <property type="entry name" value="Myelin_P0-rel"/>
</dbReference>
<dbReference type="Pfam" id="PF07686">
    <property type="entry name" value="V-set"/>
    <property type="match status" value="1"/>
</dbReference>
<evidence type="ECO:0000256" key="2">
    <source>
        <dbReference type="ARBA" id="ARBA00022692"/>
    </source>
</evidence>
<evidence type="ECO:0000256" key="4">
    <source>
        <dbReference type="ARBA" id="ARBA00022989"/>
    </source>
</evidence>
<evidence type="ECO:0000256" key="1">
    <source>
        <dbReference type="ARBA" id="ARBA00004479"/>
    </source>
</evidence>
<dbReference type="PROSITE" id="PS50835">
    <property type="entry name" value="IG_LIKE"/>
    <property type="match status" value="1"/>
</dbReference>
<evidence type="ECO:0000313" key="12">
    <source>
        <dbReference type="RefSeq" id="XP_032835805.1"/>
    </source>
</evidence>
<dbReference type="PANTHER" id="PTHR13869:SF24">
    <property type="entry name" value="BASEMENT MEMBRANE-SPECIFIC HEPARAN SULFATE PROTEOGLYCAN CORE PROTEIN-LIKE"/>
    <property type="match status" value="1"/>
</dbReference>
<dbReference type="Proteomes" id="UP001318040">
    <property type="component" value="Chromosome 79"/>
</dbReference>
<proteinExistence type="predicted"/>
<evidence type="ECO:0000256" key="8">
    <source>
        <dbReference type="ARBA" id="ARBA00023319"/>
    </source>
</evidence>
<keyword evidence="3 9" id="KW-0732">Signal</keyword>
<dbReference type="InterPro" id="IPR013783">
    <property type="entry name" value="Ig-like_fold"/>
</dbReference>
<feature type="chain" id="PRO_5042464419" evidence="9">
    <location>
        <begin position="21"/>
        <end position="200"/>
    </location>
</feature>
<evidence type="ECO:0000256" key="5">
    <source>
        <dbReference type="ARBA" id="ARBA00023136"/>
    </source>
</evidence>
<dbReference type="SMART" id="SM00406">
    <property type="entry name" value="IGv"/>
    <property type="match status" value="1"/>
</dbReference>
<accession>A0AAJ7XIQ2</accession>
<dbReference type="AlphaFoldDB" id="A0AAJ7XIQ2"/>
<evidence type="ECO:0000259" key="10">
    <source>
        <dbReference type="PROSITE" id="PS50835"/>
    </source>
</evidence>
<dbReference type="Gene3D" id="2.60.40.10">
    <property type="entry name" value="Immunoglobulins"/>
    <property type="match status" value="1"/>
</dbReference>
<evidence type="ECO:0000256" key="7">
    <source>
        <dbReference type="ARBA" id="ARBA00023180"/>
    </source>
</evidence>
<sequence length="200" mass="21932">MGPLAACMVVLGLWVRGAQGAVAARLEADVSFQCSKFGSRASVYTKRAVIGIEGGTVMLPCVFSLTNRTSQVYVQWRVSRMSTIIFTSETNFTEGTFTDRLGLVGDLGKGQANISISDLRPVDKNVYHCDILERPTKQSNNLVHFDNHGTYLDIQEGKATSWAEVCPHTPALCKLMIFLDNVADNGHNCKRVNFGMTVPK</sequence>
<keyword evidence="4" id="KW-1133">Transmembrane helix</keyword>
<dbReference type="InterPro" id="IPR007110">
    <property type="entry name" value="Ig-like_dom"/>
</dbReference>
<keyword evidence="5" id="KW-0472">Membrane</keyword>
<keyword evidence="7" id="KW-0325">Glycoprotein</keyword>
<feature type="domain" description="Ig-like" evidence="10">
    <location>
        <begin position="53"/>
        <end position="131"/>
    </location>
</feature>
<gene>
    <name evidence="12" type="primary">LOC116957645</name>
</gene>
<evidence type="ECO:0000313" key="11">
    <source>
        <dbReference type="Proteomes" id="UP001318040"/>
    </source>
</evidence>
<protein>
    <submittedName>
        <fullName evidence="12">Uncharacterized protein LOC116957645</fullName>
    </submittedName>
</protein>
<evidence type="ECO:0000256" key="9">
    <source>
        <dbReference type="SAM" id="SignalP"/>
    </source>
</evidence>
<dbReference type="SUPFAM" id="SSF48726">
    <property type="entry name" value="Immunoglobulin"/>
    <property type="match status" value="1"/>
</dbReference>
<dbReference type="GO" id="GO:0005886">
    <property type="term" value="C:plasma membrane"/>
    <property type="evidence" value="ECO:0007669"/>
    <property type="project" value="TreeGrafter"/>
</dbReference>
<dbReference type="PANTHER" id="PTHR13869">
    <property type="entry name" value="MYELIN P0 RELATED"/>
    <property type="match status" value="1"/>
</dbReference>
<evidence type="ECO:0000256" key="6">
    <source>
        <dbReference type="ARBA" id="ARBA00023157"/>
    </source>
</evidence>
<keyword evidence="6" id="KW-1015">Disulfide bond</keyword>
<keyword evidence="11" id="KW-1185">Reference proteome</keyword>
<name>A0AAJ7XIQ2_PETMA</name>
<evidence type="ECO:0000256" key="3">
    <source>
        <dbReference type="ARBA" id="ARBA00022729"/>
    </source>
</evidence>
<keyword evidence="8" id="KW-0393">Immunoglobulin domain</keyword>
<organism evidence="11 12">
    <name type="scientific">Petromyzon marinus</name>
    <name type="common">Sea lamprey</name>
    <dbReference type="NCBI Taxonomy" id="7757"/>
    <lineage>
        <taxon>Eukaryota</taxon>
        <taxon>Metazoa</taxon>
        <taxon>Chordata</taxon>
        <taxon>Craniata</taxon>
        <taxon>Vertebrata</taxon>
        <taxon>Cyclostomata</taxon>
        <taxon>Hyperoartia</taxon>
        <taxon>Petromyzontiformes</taxon>
        <taxon>Petromyzontidae</taxon>
        <taxon>Petromyzon</taxon>
    </lineage>
</organism>
<reference evidence="12" key="1">
    <citation type="submission" date="2025-08" db="UniProtKB">
        <authorList>
            <consortium name="RefSeq"/>
        </authorList>
    </citation>
    <scope>IDENTIFICATION</scope>
    <source>
        <tissue evidence="12">Sperm</tissue>
    </source>
</reference>
<comment type="subcellular location">
    <subcellularLocation>
        <location evidence="1">Membrane</location>
        <topology evidence="1">Single-pass type I membrane protein</topology>
    </subcellularLocation>
</comment>